<keyword evidence="4 5" id="KW-0472">Membrane</keyword>
<organism evidence="6 7">
    <name type="scientific">Pelagomonas calceolata</name>
    <dbReference type="NCBI Taxonomy" id="35677"/>
    <lineage>
        <taxon>Eukaryota</taxon>
        <taxon>Sar</taxon>
        <taxon>Stramenopiles</taxon>
        <taxon>Ochrophyta</taxon>
        <taxon>Pelagophyceae</taxon>
        <taxon>Pelagomonadales</taxon>
        <taxon>Pelagomonadaceae</taxon>
        <taxon>Pelagomonas</taxon>
    </lineage>
</organism>
<dbReference type="InterPro" id="IPR037185">
    <property type="entry name" value="EmrE-like"/>
</dbReference>
<dbReference type="OrthoDB" id="408493at2759"/>
<evidence type="ECO:0000256" key="3">
    <source>
        <dbReference type="ARBA" id="ARBA00022989"/>
    </source>
</evidence>
<accession>A0A8J2SDY4</accession>
<dbReference type="NCBIfam" id="TIGR00803">
    <property type="entry name" value="nst"/>
    <property type="match status" value="2"/>
</dbReference>
<dbReference type="GO" id="GO:0000139">
    <property type="term" value="C:Golgi membrane"/>
    <property type="evidence" value="ECO:0007669"/>
    <property type="project" value="InterPro"/>
</dbReference>
<protein>
    <recommendedName>
        <fullName evidence="8">Nucleotide-sugar transporter</fullName>
    </recommendedName>
</protein>
<gene>
    <name evidence="6" type="ORF">PECAL_3P09050</name>
</gene>
<evidence type="ECO:0000313" key="6">
    <source>
        <dbReference type="EMBL" id="CAH0370988.1"/>
    </source>
</evidence>
<dbReference type="GO" id="GO:0015165">
    <property type="term" value="F:pyrimidine nucleotide-sugar transmembrane transporter activity"/>
    <property type="evidence" value="ECO:0007669"/>
    <property type="project" value="InterPro"/>
</dbReference>
<dbReference type="EMBL" id="CAKKNE010000003">
    <property type="protein sequence ID" value="CAH0370988.1"/>
    <property type="molecule type" value="Genomic_DNA"/>
</dbReference>
<evidence type="ECO:0000256" key="2">
    <source>
        <dbReference type="ARBA" id="ARBA00022692"/>
    </source>
</evidence>
<dbReference type="PANTHER" id="PTHR10231">
    <property type="entry name" value="NUCLEOTIDE-SUGAR TRANSMEMBRANE TRANSPORTER"/>
    <property type="match status" value="1"/>
</dbReference>
<name>A0A8J2SDY4_9STRA</name>
<keyword evidence="3 5" id="KW-1133">Transmembrane helix</keyword>
<feature type="transmembrane region" description="Helical" evidence="5">
    <location>
        <begin position="319"/>
        <end position="341"/>
    </location>
</feature>
<proteinExistence type="predicted"/>
<dbReference type="Pfam" id="PF04142">
    <property type="entry name" value="Nuc_sug_transp"/>
    <property type="match status" value="1"/>
</dbReference>
<reference evidence="6" key="1">
    <citation type="submission" date="2021-11" db="EMBL/GenBank/DDBJ databases">
        <authorList>
            <consortium name="Genoscope - CEA"/>
            <person name="William W."/>
        </authorList>
    </citation>
    <scope>NUCLEOTIDE SEQUENCE</scope>
</reference>
<dbReference type="InterPro" id="IPR007271">
    <property type="entry name" value="Nuc_sug_transpt"/>
</dbReference>
<evidence type="ECO:0000256" key="1">
    <source>
        <dbReference type="ARBA" id="ARBA00004141"/>
    </source>
</evidence>
<dbReference type="AlphaFoldDB" id="A0A8J2SDY4"/>
<dbReference type="PIRSF" id="PIRSF005799">
    <property type="entry name" value="UDP-gal_transpt"/>
    <property type="match status" value="1"/>
</dbReference>
<feature type="transmembrane region" description="Helical" evidence="5">
    <location>
        <begin position="230"/>
        <end position="253"/>
    </location>
</feature>
<dbReference type="Proteomes" id="UP000789595">
    <property type="component" value="Unassembled WGS sequence"/>
</dbReference>
<keyword evidence="2 5" id="KW-0812">Transmembrane</keyword>
<comment type="caution">
    <text evidence="6">The sequence shown here is derived from an EMBL/GenBank/DDBJ whole genome shotgun (WGS) entry which is preliminary data.</text>
</comment>
<sequence length="393" mass="42421">MRRILTLAALASAKTHLRLRRPRRHISVRGGGAALQPCREFCAPPTVSGGALADCRWWQSPRERARALSLAILLVQNSALTLTMRYSRTRVIEHRYHASEAVCLSELTKLFISLGLAARAEPEGESFWQRLKGAAEGAYADPTSYVLIVPATLYAVQNNLQYVAASNLEPAVFQLLYQMKLLTTAFFSVALLNRKLAPMQWGGVALLALGLAVVATSARDPTRLVEKHAVNIAVGSSAVLAACCTSGFSSVYFERVVKGAREKKIGEIAPKKTTQKPISVWARNAQMATFSTFIALFGCLCKDGRVIRERGALAGFTPIVWSVVALQATGGLCAAAVIAYADNLLKGFATGGSMLLSTFISWLWLGFEITPGFALGASMVLGSMWVYACAETN</sequence>
<dbReference type="SUPFAM" id="SSF103481">
    <property type="entry name" value="Multidrug resistance efflux transporter EmrE"/>
    <property type="match status" value="1"/>
</dbReference>
<evidence type="ECO:0000256" key="4">
    <source>
        <dbReference type="ARBA" id="ARBA00023136"/>
    </source>
</evidence>
<comment type="subcellular location">
    <subcellularLocation>
        <location evidence="1">Membrane</location>
        <topology evidence="1">Multi-pass membrane protein</topology>
    </subcellularLocation>
</comment>
<keyword evidence="7" id="KW-1185">Reference proteome</keyword>
<feature type="transmembrane region" description="Helical" evidence="5">
    <location>
        <begin position="199"/>
        <end position="218"/>
    </location>
</feature>
<evidence type="ECO:0000313" key="7">
    <source>
        <dbReference type="Proteomes" id="UP000789595"/>
    </source>
</evidence>
<evidence type="ECO:0000256" key="5">
    <source>
        <dbReference type="SAM" id="Phobius"/>
    </source>
</evidence>
<evidence type="ECO:0008006" key="8">
    <source>
        <dbReference type="Google" id="ProtNLM"/>
    </source>
</evidence>